<proteinExistence type="predicted"/>
<feature type="compositionally biased region" description="Pro residues" evidence="1">
    <location>
        <begin position="63"/>
        <end position="73"/>
    </location>
</feature>
<feature type="compositionally biased region" description="Low complexity" evidence="1">
    <location>
        <begin position="19"/>
        <end position="41"/>
    </location>
</feature>
<gene>
    <name evidence="2" type="ORF">TcWFU_009436</name>
</gene>
<evidence type="ECO:0000256" key="1">
    <source>
        <dbReference type="SAM" id="MobiDB-lite"/>
    </source>
</evidence>
<dbReference type="EMBL" id="JAKROA010000013">
    <property type="protein sequence ID" value="KAL5104362.1"/>
    <property type="molecule type" value="Genomic_DNA"/>
</dbReference>
<evidence type="ECO:0000313" key="3">
    <source>
        <dbReference type="Proteomes" id="UP001651158"/>
    </source>
</evidence>
<feature type="region of interest" description="Disordered" evidence="1">
    <location>
        <begin position="57"/>
        <end position="95"/>
    </location>
</feature>
<accession>A0ABR4Q471</accession>
<evidence type="ECO:0000313" key="2">
    <source>
        <dbReference type="EMBL" id="KAL5104362.1"/>
    </source>
</evidence>
<reference evidence="2 3" key="1">
    <citation type="journal article" date="2022" name="Front. Cell. Infect. Microbiol.">
        <title>The Genomes of Two Strains of Taenia crassiceps the Animal Model for the Study of Human Cysticercosis.</title>
        <authorList>
            <person name="Bobes R.J."/>
            <person name="Estrada K."/>
            <person name="Rios-Valencia D.G."/>
            <person name="Calderon-Gallegos A."/>
            <person name="de la Torre P."/>
            <person name="Carrero J.C."/>
            <person name="Sanchez-Flores A."/>
            <person name="Laclette J.P."/>
        </authorList>
    </citation>
    <scope>NUCLEOTIDE SEQUENCE [LARGE SCALE GENOMIC DNA]</scope>
    <source>
        <strain evidence="2">WFUcys</strain>
    </source>
</reference>
<protein>
    <submittedName>
        <fullName evidence="2">Uncharacterized protein</fullName>
    </submittedName>
</protein>
<name>A0ABR4Q471_9CEST</name>
<keyword evidence="3" id="KW-1185">Reference proteome</keyword>
<organism evidence="2 3">
    <name type="scientific">Taenia crassiceps</name>
    <dbReference type="NCBI Taxonomy" id="6207"/>
    <lineage>
        <taxon>Eukaryota</taxon>
        <taxon>Metazoa</taxon>
        <taxon>Spiralia</taxon>
        <taxon>Lophotrochozoa</taxon>
        <taxon>Platyhelminthes</taxon>
        <taxon>Cestoda</taxon>
        <taxon>Eucestoda</taxon>
        <taxon>Cyclophyllidea</taxon>
        <taxon>Taeniidae</taxon>
        <taxon>Taenia</taxon>
    </lineage>
</organism>
<sequence length="95" mass="10136">MEPNSAASYIPSGAPRPFSPHSSSSSSSSTSSSSSSSSPSTALFSPYWRCCSDALHQHRHHPSPYPSHCPPPNHPRHRLSHAPPPSAMLLAHNSL</sequence>
<comment type="caution">
    <text evidence="2">The sequence shown here is derived from an EMBL/GenBank/DDBJ whole genome shotgun (WGS) entry which is preliminary data.</text>
</comment>
<dbReference type="Proteomes" id="UP001651158">
    <property type="component" value="Unassembled WGS sequence"/>
</dbReference>
<feature type="region of interest" description="Disordered" evidence="1">
    <location>
        <begin position="1"/>
        <end position="43"/>
    </location>
</feature>